<feature type="compositionally biased region" description="Polar residues" evidence="1">
    <location>
        <begin position="62"/>
        <end position="79"/>
    </location>
</feature>
<dbReference type="Gene3D" id="1.25.40.180">
    <property type="match status" value="1"/>
</dbReference>
<dbReference type="EMBL" id="CABPRJ010000022">
    <property type="protein sequence ID" value="VVC25900.1"/>
    <property type="molecule type" value="Genomic_DNA"/>
</dbReference>
<keyword evidence="2" id="KW-0472">Membrane</keyword>
<evidence type="ECO:0000259" key="3">
    <source>
        <dbReference type="Pfam" id="PF16415"/>
    </source>
</evidence>
<keyword evidence="5" id="KW-1185">Reference proteome</keyword>
<reference evidence="4 5" key="1">
    <citation type="submission" date="2019-08" db="EMBL/GenBank/DDBJ databases">
        <authorList>
            <person name="Alioto T."/>
            <person name="Alioto T."/>
            <person name="Gomez Garrido J."/>
        </authorList>
    </citation>
    <scope>NUCLEOTIDE SEQUENCE [LARGE SCALE GENOMIC DNA]</scope>
</reference>
<evidence type="ECO:0000313" key="5">
    <source>
        <dbReference type="Proteomes" id="UP000325440"/>
    </source>
</evidence>
<dbReference type="GO" id="GO:0000288">
    <property type="term" value="P:nuclear-transcribed mRNA catabolic process, deadenylation-dependent decay"/>
    <property type="evidence" value="ECO:0007669"/>
    <property type="project" value="TreeGrafter"/>
</dbReference>
<evidence type="ECO:0000256" key="1">
    <source>
        <dbReference type="SAM" id="MobiDB-lite"/>
    </source>
</evidence>
<evidence type="ECO:0000256" key="2">
    <source>
        <dbReference type="SAM" id="Phobius"/>
    </source>
</evidence>
<feature type="region of interest" description="Disordered" evidence="1">
    <location>
        <begin position="57"/>
        <end position="99"/>
    </location>
</feature>
<protein>
    <submittedName>
        <fullName evidence="4">CCR4-NOT transcription complex subunit 1, CAF1-binding domain</fullName>
    </submittedName>
</protein>
<organism evidence="4 5">
    <name type="scientific">Cinara cedri</name>
    <dbReference type="NCBI Taxonomy" id="506608"/>
    <lineage>
        <taxon>Eukaryota</taxon>
        <taxon>Metazoa</taxon>
        <taxon>Ecdysozoa</taxon>
        <taxon>Arthropoda</taxon>
        <taxon>Hexapoda</taxon>
        <taxon>Insecta</taxon>
        <taxon>Pterygota</taxon>
        <taxon>Neoptera</taxon>
        <taxon>Paraneoptera</taxon>
        <taxon>Hemiptera</taxon>
        <taxon>Sternorrhyncha</taxon>
        <taxon>Aphidomorpha</taxon>
        <taxon>Aphidoidea</taxon>
        <taxon>Aphididae</taxon>
        <taxon>Lachninae</taxon>
        <taxon>Cinara</taxon>
    </lineage>
</organism>
<dbReference type="GO" id="GO:0030015">
    <property type="term" value="C:CCR4-NOT core complex"/>
    <property type="evidence" value="ECO:0007669"/>
    <property type="project" value="InterPro"/>
</dbReference>
<feature type="transmembrane region" description="Helical" evidence="2">
    <location>
        <begin position="20"/>
        <end position="41"/>
    </location>
</feature>
<name>A0A5E4M1P4_9HEMI</name>
<dbReference type="OrthoDB" id="1933107at2759"/>
<dbReference type="GO" id="GO:0000932">
    <property type="term" value="C:P-body"/>
    <property type="evidence" value="ECO:0007669"/>
    <property type="project" value="TreeGrafter"/>
</dbReference>
<proteinExistence type="predicted"/>
<dbReference type="Proteomes" id="UP000325440">
    <property type="component" value="Unassembled WGS sequence"/>
</dbReference>
<evidence type="ECO:0000313" key="4">
    <source>
        <dbReference type="EMBL" id="VVC25900.1"/>
    </source>
</evidence>
<dbReference type="PANTHER" id="PTHR13162">
    <property type="entry name" value="CCR4-NOT TRANSCRIPTION COMPLEX"/>
    <property type="match status" value="1"/>
</dbReference>
<sequence>MFPATSRLVLFVAKFVRWLLSLFMIAILMAEALVQFAIMLINEFIRKLEPKSAILDTRKVPSGTSDPHTTVGQSRTVGTTRRVIPPAETRPTVDPSTVNVSSSIQTDKIEADGSVKRCKENIDAIFNTMDERNLLTKCKEIKKIIFETKEKCLPWLARYIITKRISVESSHHSMCLKLLNILNNEILTELITLETESDIKALLSKDEESPICRKTLNNLGSWYGMMTLAKNKPIGKTFEDLKTLLIKAYQEEKLTYTLPLVTRILETCANSTVFNTTSPWTLDVLCCLSELHRQPGLKLKFQFEIELLCKKLKIELKDLKPATSYFI</sequence>
<dbReference type="InterPro" id="IPR040398">
    <property type="entry name" value="Not1"/>
</dbReference>
<keyword evidence="2" id="KW-0812">Transmembrane</keyword>
<dbReference type="AlphaFoldDB" id="A0A5E4M1P4"/>
<gene>
    <name evidence="4" type="ORF">CINCED_3A017482</name>
</gene>
<dbReference type="GO" id="GO:0060090">
    <property type="term" value="F:molecular adaptor activity"/>
    <property type="evidence" value="ECO:0007669"/>
    <property type="project" value="TreeGrafter"/>
</dbReference>
<dbReference type="PANTHER" id="PTHR13162:SF8">
    <property type="entry name" value="CCR4-NOT TRANSCRIPTION COMPLEX SUBUNIT 1"/>
    <property type="match status" value="1"/>
</dbReference>
<keyword evidence="2" id="KW-1133">Transmembrane helix</keyword>
<dbReference type="GO" id="GO:0017148">
    <property type="term" value="P:negative regulation of translation"/>
    <property type="evidence" value="ECO:0007669"/>
    <property type="project" value="InterPro"/>
</dbReference>
<dbReference type="Pfam" id="PF16415">
    <property type="entry name" value="CNOT1_CAF1_bind"/>
    <property type="match status" value="1"/>
</dbReference>
<feature type="domain" description="CCR4-NOT transcription complex subunit 1 CAF1-binding" evidence="3">
    <location>
        <begin position="116"/>
        <end position="323"/>
    </location>
</feature>
<dbReference type="InterPro" id="IPR032191">
    <property type="entry name" value="CNOT1_CAF1_bind"/>
</dbReference>
<accession>A0A5E4M1P4</accession>